<organism evidence="1 2">
    <name type="scientific">Acetobacter tropicalis</name>
    <dbReference type="NCBI Taxonomy" id="104102"/>
    <lineage>
        <taxon>Bacteria</taxon>
        <taxon>Pseudomonadati</taxon>
        <taxon>Pseudomonadota</taxon>
        <taxon>Alphaproteobacteria</taxon>
        <taxon>Acetobacterales</taxon>
        <taxon>Acetobacteraceae</taxon>
        <taxon>Acetobacter</taxon>
    </lineage>
</organism>
<name>A0A095B9G0_9PROT</name>
<reference evidence="1 2" key="1">
    <citation type="submission" date="2014-06" db="EMBL/GenBank/DDBJ databases">
        <title>Functional and comparative genomic analyses of the Drosophila gut microbiota identify candidate symbiosis factors.</title>
        <authorList>
            <person name="Newell P.D."/>
            <person name="Chaston J.M."/>
            <person name="Douglas A.E."/>
        </authorList>
    </citation>
    <scope>NUCLEOTIDE SEQUENCE [LARGE SCALE GENOMIC DNA]</scope>
    <source>
        <strain evidence="1 2">DmCS_006</strain>
    </source>
</reference>
<dbReference type="PATRIC" id="fig|104102.7.peg.606"/>
<protein>
    <submittedName>
        <fullName evidence="1">Uncharacterized protein</fullName>
    </submittedName>
</protein>
<dbReference type="Proteomes" id="UP000029448">
    <property type="component" value="Unassembled WGS sequence"/>
</dbReference>
<comment type="caution">
    <text evidence="1">The sequence shown here is derived from an EMBL/GenBank/DDBJ whole genome shotgun (WGS) entry which is preliminary data.</text>
</comment>
<dbReference type="STRING" id="104102.AtDm6_0608"/>
<accession>A0A095B9G0</accession>
<evidence type="ECO:0000313" key="1">
    <source>
        <dbReference type="EMBL" id="KGB25413.1"/>
    </source>
</evidence>
<gene>
    <name evidence="1" type="ORF">AtDm6_0608</name>
</gene>
<sequence>MFTHGSAGTLDVSVTQLFVGAAERSLEWWHFIFRRYQES</sequence>
<keyword evidence="2" id="KW-1185">Reference proteome</keyword>
<dbReference type="AlphaFoldDB" id="A0A095B9G0"/>
<dbReference type="EMBL" id="JOKM01000018">
    <property type="protein sequence ID" value="KGB25413.1"/>
    <property type="molecule type" value="Genomic_DNA"/>
</dbReference>
<evidence type="ECO:0000313" key="2">
    <source>
        <dbReference type="Proteomes" id="UP000029448"/>
    </source>
</evidence>
<proteinExistence type="predicted"/>